<feature type="transmembrane region" description="Helical" evidence="1">
    <location>
        <begin position="182"/>
        <end position="202"/>
    </location>
</feature>
<feature type="transmembrane region" description="Helical" evidence="1">
    <location>
        <begin position="158"/>
        <end position="176"/>
    </location>
</feature>
<evidence type="ECO:0000313" key="2">
    <source>
        <dbReference type="EMBL" id="CAB4743818.1"/>
    </source>
</evidence>
<feature type="transmembrane region" description="Helical" evidence="1">
    <location>
        <begin position="52"/>
        <end position="73"/>
    </location>
</feature>
<dbReference type="EMBL" id="CAEZYQ010000010">
    <property type="protein sequence ID" value="CAB4743818.1"/>
    <property type="molecule type" value="Genomic_DNA"/>
</dbReference>
<keyword evidence="1" id="KW-1133">Transmembrane helix</keyword>
<feature type="transmembrane region" description="Helical" evidence="1">
    <location>
        <begin position="85"/>
        <end position="108"/>
    </location>
</feature>
<name>A0A6J6T9U4_9ZZZZ</name>
<dbReference type="AlphaFoldDB" id="A0A6J6T9U4"/>
<proteinExistence type="predicted"/>
<reference evidence="2" key="1">
    <citation type="submission" date="2020-05" db="EMBL/GenBank/DDBJ databases">
        <authorList>
            <person name="Chiriac C."/>
            <person name="Salcher M."/>
            <person name="Ghai R."/>
            <person name="Kavagutti S V."/>
        </authorList>
    </citation>
    <scope>NUCLEOTIDE SEQUENCE</scope>
</reference>
<organism evidence="2">
    <name type="scientific">freshwater metagenome</name>
    <dbReference type="NCBI Taxonomy" id="449393"/>
    <lineage>
        <taxon>unclassified sequences</taxon>
        <taxon>metagenomes</taxon>
        <taxon>ecological metagenomes</taxon>
    </lineage>
</organism>
<protein>
    <submittedName>
        <fullName evidence="2">Unannotated protein</fullName>
    </submittedName>
</protein>
<accession>A0A6J6T9U4</accession>
<evidence type="ECO:0000256" key="1">
    <source>
        <dbReference type="SAM" id="Phobius"/>
    </source>
</evidence>
<gene>
    <name evidence="2" type="ORF">UFOPK2761_01518</name>
</gene>
<keyword evidence="1" id="KW-0812">Transmembrane</keyword>
<feature type="transmembrane region" description="Helical" evidence="1">
    <location>
        <begin position="128"/>
        <end position="151"/>
    </location>
</feature>
<sequence length="206" mass="21231">MRVHDWLPISAAALVTGAMALLLASVLTQNGDDAAATLMIVEEASGRWLGGALMFFIASVGLVLGLPSIIVLVRGPGRRTTMAACAVLAIGYIGTAAYAAMLVFLRSLVVTDSVDAEALAEVSDEAGLLTFVAIWIGAFYIGELLLAVALLRAGTEVIGLWVPALLLAHVVVSLGARAAPDWVSQASVLLAALPLCAIGIRVTQPT</sequence>
<keyword evidence="1" id="KW-0472">Membrane</keyword>